<feature type="transmembrane region" description="Helical" evidence="6">
    <location>
        <begin position="290"/>
        <end position="307"/>
    </location>
</feature>
<dbReference type="NCBIfam" id="TIGR00360">
    <property type="entry name" value="ComEC_N-term"/>
    <property type="match status" value="1"/>
</dbReference>
<dbReference type="PANTHER" id="PTHR30619">
    <property type="entry name" value="DNA INTERNALIZATION/COMPETENCE PROTEIN COMEC/REC2"/>
    <property type="match status" value="1"/>
</dbReference>
<dbReference type="Pfam" id="PF13567">
    <property type="entry name" value="DUF4131"/>
    <property type="match status" value="1"/>
</dbReference>
<feature type="domain" description="DUF4131" evidence="8">
    <location>
        <begin position="32"/>
        <end position="193"/>
    </location>
</feature>
<dbReference type="AlphaFoldDB" id="A0A090WQ37"/>
<feature type="transmembrane region" description="Helical" evidence="6">
    <location>
        <begin position="7"/>
        <end position="25"/>
    </location>
</feature>
<evidence type="ECO:0000256" key="6">
    <source>
        <dbReference type="SAM" id="Phobius"/>
    </source>
</evidence>
<evidence type="ECO:0000313" key="9">
    <source>
        <dbReference type="EMBL" id="GAL79240.1"/>
    </source>
</evidence>
<dbReference type="InterPro" id="IPR004477">
    <property type="entry name" value="ComEC_N"/>
</dbReference>
<proteinExistence type="predicted"/>
<feature type="transmembrane region" description="Helical" evidence="6">
    <location>
        <begin position="257"/>
        <end position="278"/>
    </location>
</feature>
<keyword evidence="4 6" id="KW-1133">Transmembrane helix</keyword>
<feature type="transmembrane region" description="Helical" evidence="6">
    <location>
        <begin position="418"/>
        <end position="444"/>
    </location>
</feature>
<dbReference type="Proteomes" id="UP000029643">
    <property type="component" value="Unassembled WGS sequence"/>
</dbReference>
<dbReference type="InterPro" id="IPR052159">
    <property type="entry name" value="Competence_DNA_uptake"/>
</dbReference>
<feature type="transmembrane region" description="Helical" evidence="6">
    <location>
        <begin position="484"/>
        <end position="503"/>
    </location>
</feature>
<evidence type="ECO:0000256" key="5">
    <source>
        <dbReference type="ARBA" id="ARBA00023136"/>
    </source>
</evidence>
<keyword evidence="3 6" id="KW-0812">Transmembrane</keyword>
<feature type="transmembrane region" description="Helical" evidence="6">
    <location>
        <begin position="510"/>
        <end position="530"/>
    </location>
</feature>
<dbReference type="EMBL" id="BBNU01000005">
    <property type="protein sequence ID" value="GAL79240.1"/>
    <property type="molecule type" value="Genomic_DNA"/>
</dbReference>
<accession>A0A090WQ37</accession>
<keyword evidence="2" id="KW-1003">Cell membrane</keyword>
<evidence type="ECO:0000256" key="2">
    <source>
        <dbReference type="ARBA" id="ARBA00022475"/>
    </source>
</evidence>
<gene>
    <name evidence="9" type="ORF">JCM19274_4325</name>
</gene>
<dbReference type="PANTHER" id="PTHR30619:SF1">
    <property type="entry name" value="RECOMBINATION PROTEIN 2"/>
    <property type="match status" value="1"/>
</dbReference>
<reference evidence="9 10" key="1">
    <citation type="journal article" date="2014" name="Genome Announc.">
        <title>Draft Genome Sequences of Marine Flavobacterium Algibacter lectus Strains SS8 and NR4.</title>
        <authorList>
            <person name="Takatani N."/>
            <person name="Nakanishi M."/>
            <person name="Meirelles P."/>
            <person name="Mino S."/>
            <person name="Suda W."/>
            <person name="Oshima K."/>
            <person name="Hattori M."/>
            <person name="Ohkuma M."/>
            <person name="Hosokawa M."/>
            <person name="Miyashita K."/>
            <person name="Thompson F.L."/>
            <person name="Niwa A."/>
            <person name="Sawabe T."/>
            <person name="Sawabe T."/>
        </authorList>
    </citation>
    <scope>NUCLEOTIDE SEQUENCE [LARGE SCALE GENOMIC DNA]</scope>
    <source>
        <strain evidence="10">JCM19274</strain>
    </source>
</reference>
<dbReference type="InterPro" id="IPR025405">
    <property type="entry name" value="DUF4131"/>
</dbReference>
<feature type="transmembrane region" description="Helical" evidence="6">
    <location>
        <begin position="336"/>
        <end position="355"/>
    </location>
</feature>
<evidence type="ECO:0000259" key="8">
    <source>
        <dbReference type="Pfam" id="PF13567"/>
    </source>
</evidence>
<evidence type="ECO:0000256" key="3">
    <source>
        <dbReference type="ARBA" id="ARBA00022692"/>
    </source>
</evidence>
<name>A0A090WQ37_9FLAO</name>
<evidence type="ECO:0000256" key="1">
    <source>
        <dbReference type="ARBA" id="ARBA00004651"/>
    </source>
</evidence>
<keyword evidence="5 6" id="KW-0472">Membrane</keyword>
<organism evidence="9 10">
    <name type="scientific">Algibacter lectus</name>
    <dbReference type="NCBI Taxonomy" id="221126"/>
    <lineage>
        <taxon>Bacteria</taxon>
        <taxon>Pseudomonadati</taxon>
        <taxon>Bacteroidota</taxon>
        <taxon>Flavobacteriia</taxon>
        <taxon>Flavobacteriales</taxon>
        <taxon>Flavobacteriaceae</taxon>
        <taxon>Algibacter</taxon>
    </lineage>
</organism>
<feature type="domain" description="ComEC/Rec2-related protein" evidence="7">
    <location>
        <begin position="239"/>
        <end position="500"/>
    </location>
</feature>
<protein>
    <submittedName>
        <fullName evidence="9">Competence protein</fullName>
    </submittedName>
</protein>
<comment type="subcellular location">
    <subcellularLocation>
        <location evidence="1">Cell membrane</location>
        <topology evidence="1">Multi-pass membrane protein</topology>
    </subcellularLocation>
</comment>
<feature type="transmembrane region" description="Helical" evidence="6">
    <location>
        <begin position="57"/>
        <end position="76"/>
    </location>
</feature>
<comment type="caution">
    <text evidence="9">The sequence shown here is derived from an EMBL/GenBank/DDBJ whole genome shotgun (WGS) entry which is preliminary data.</text>
</comment>
<sequence length="680" mass="78186">MKILNFTIIKLTICLVIGILIGYFIPIPIMMALYFTLAASLLLGITYFIARKQFFKTIWFGITAFILMISIGILTVNIHNQQNFNNHYTKHLLNEDDSAHAITFRIREVLKSNTFYDKYIIDVLQVDTNRTQGKLLLSIAKDTLKPTLNVDAIFSTKSNFKSLGYPLNPFQFDYESYLEKKYIYHQVSLKPTELFLISDNTHTVFGYANATRQFINSKLKKYHFKPDELAVINALFLGGQRQDLSEDIYSDYRNAGAIHILAISGLHIGVILILLNWVLKPMERLKFGKLQKTILILIILWSFAVIAGLTASVTRAVTMFSIVAIANNLKRPTNIYNTLAISIFVILLLNPLYIFDVGFQLSYMAVLAIVYIDPMIYKLWQPKNKLLDIYWHTITISIAAQFGIAPLLLFYFHQFAGLFLLSSIIIIPPLAIILGLGIVVILMASLNILPPFLADFFRYIISGMNYIMSVISQQDSFIFNDIHFTIWHVLTSYLMIFSIIQICKNYKFSILKWALLAVISFQCALIYTNFRKPSNQLVVFHKSRFSMISNTMQNKLSVAHDLDSMALLKNSTIKTYTVGHSINNIEYNKLQSIYLLKNKKLLIVDSLNTYHVKSFNPDYVLLRQSPKINLNRLIDSIHPKYIIADGSNYKSYTKQWKAICKKRKLPFHDTHEKGAFIIEY</sequence>
<dbReference type="STRING" id="221126.SAMN04489722_108176"/>
<evidence type="ECO:0000259" key="7">
    <source>
        <dbReference type="Pfam" id="PF03772"/>
    </source>
</evidence>
<evidence type="ECO:0000313" key="10">
    <source>
        <dbReference type="Proteomes" id="UP000029643"/>
    </source>
</evidence>
<dbReference type="Pfam" id="PF03772">
    <property type="entry name" value="Competence"/>
    <property type="match status" value="1"/>
</dbReference>
<evidence type="ECO:0000256" key="4">
    <source>
        <dbReference type="ARBA" id="ARBA00022989"/>
    </source>
</evidence>
<dbReference type="GO" id="GO:0005886">
    <property type="term" value="C:plasma membrane"/>
    <property type="evidence" value="ECO:0007669"/>
    <property type="project" value="UniProtKB-SubCell"/>
</dbReference>
<feature type="transmembrane region" description="Helical" evidence="6">
    <location>
        <begin position="389"/>
        <end position="412"/>
    </location>
</feature>